<dbReference type="Proteomes" id="UP000824120">
    <property type="component" value="Chromosome 9"/>
</dbReference>
<feature type="compositionally biased region" description="Low complexity" evidence="1">
    <location>
        <begin position="326"/>
        <end position="339"/>
    </location>
</feature>
<keyword evidence="3" id="KW-1185">Reference proteome</keyword>
<feature type="region of interest" description="Disordered" evidence="1">
    <location>
        <begin position="215"/>
        <end position="235"/>
    </location>
</feature>
<feature type="compositionally biased region" description="Polar residues" evidence="1">
    <location>
        <begin position="175"/>
        <end position="190"/>
    </location>
</feature>
<gene>
    <name evidence="2" type="ORF">H5410_046280</name>
</gene>
<name>A0A9J5XF79_SOLCO</name>
<reference evidence="2 3" key="1">
    <citation type="submission" date="2020-09" db="EMBL/GenBank/DDBJ databases">
        <title>De no assembly of potato wild relative species, Solanum commersonii.</title>
        <authorList>
            <person name="Cho K."/>
        </authorList>
    </citation>
    <scope>NUCLEOTIDE SEQUENCE [LARGE SCALE GENOMIC DNA]</scope>
    <source>
        <strain evidence="2">LZ3.2</strain>
        <tissue evidence="2">Leaf</tissue>
    </source>
</reference>
<feature type="compositionally biased region" description="Polar residues" evidence="1">
    <location>
        <begin position="368"/>
        <end position="382"/>
    </location>
</feature>
<proteinExistence type="predicted"/>
<dbReference type="EMBL" id="JACXVP010000009">
    <property type="protein sequence ID" value="KAG5585846.1"/>
    <property type="molecule type" value="Genomic_DNA"/>
</dbReference>
<evidence type="ECO:0000313" key="3">
    <source>
        <dbReference type="Proteomes" id="UP000824120"/>
    </source>
</evidence>
<evidence type="ECO:0000256" key="1">
    <source>
        <dbReference type="SAM" id="MobiDB-lite"/>
    </source>
</evidence>
<feature type="region of interest" description="Disordered" evidence="1">
    <location>
        <begin position="170"/>
        <end position="197"/>
    </location>
</feature>
<dbReference type="OrthoDB" id="1324906at2759"/>
<evidence type="ECO:0000313" key="2">
    <source>
        <dbReference type="EMBL" id="KAG5585846.1"/>
    </source>
</evidence>
<feature type="region of interest" description="Disordered" evidence="1">
    <location>
        <begin position="368"/>
        <end position="396"/>
    </location>
</feature>
<protein>
    <submittedName>
        <fullName evidence="2">Uncharacterized protein</fullName>
    </submittedName>
</protein>
<accession>A0A9J5XF79</accession>
<feature type="region of interest" description="Disordered" evidence="1">
    <location>
        <begin position="255"/>
        <end position="293"/>
    </location>
</feature>
<comment type="caution">
    <text evidence="2">The sequence shown here is derived from an EMBL/GenBank/DDBJ whole genome shotgun (WGS) entry which is preliminary data.</text>
</comment>
<sequence length="429" mass="47916">MHIAISGTELDGLQKIISPNREKMFHSKLFRGNDCTNQGLQHTKKLSDSIVPFERSDEANSRNFTKKLPDLRLQIRPSSHQFHDDLTTGVYSPGEEVHLIAISSKMDGPIVGDMNFGEGDATRGNYSRDEEVHFTNLSINIAQEHSQEEIQVRLITSKINQHIELEELHGRTEAEQQGTYSQDYTGPNDQNDQHENPKPTTLEVIEVESSSHFSFGIKPMDTMPNNGGHQGSGKAVNYINEANHDKLQEQQAINNNSQSKSQGGEGSQAGKSPHSKTRSDAVSLSSSDDHVNINAKGKTTVILNNQKQDRGDNTFHQQVDRNQSRGNNNGQPQLPNQGGESEYHKEFPKISSNFDRPTNSIQKVQQTFHPNQSQNHTNPNENPKTKQDQNTEPAPYTMVQTLAAKLRQIHATHATSMELVPTRHTTKQG</sequence>
<dbReference type="AlphaFoldDB" id="A0A9J5XF79"/>
<feature type="region of interest" description="Disordered" evidence="1">
    <location>
        <begin position="319"/>
        <end position="345"/>
    </location>
</feature>
<organism evidence="2 3">
    <name type="scientific">Solanum commersonii</name>
    <name type="common">Commerson's wild potato</name>
    <name type="synonym">Commerson's nightshade</name>
    <dbReference type="NCBI Taxonomy" id="4109"/>
    <lineage>
        <taxon>Eukaryota</taxon>
        <taxon>Viridiplantae</taxon>
        <taxon>Streptophyta</taxon>
        <taxon>Embryophyta</taxon>
        <taxon>Tracheophyta</taxon>
        <taxon>Spermatophyta</taxon>
        <taxon>Magnoliopsida</taxon>
        <taxon>eudicotyledons</taxon>
        <taxon>Gunneridae</taxon>
        <taxon>Pentapetalae</taxon>
        <taxon>asterids</taxon>
        <taxon>lamiids</taxon>
        <taxon>Solanales</taxon>
        <taxon>Solanaceae</taxon>
        <taxon>Solanoideae</taxon>
        <taxon>Solaneae</taxon>
        <taxon>Solanum</taxon>
    </lineage>
</organism>
<feature type="compositionally biased region" description="Low complexity" evidence="1">
    <location>
        <begin position="255"/>
        <end position="272"/>
    </location>
</feature>